<protein>
    <recommendedName>
        <fullName evidence="5">DUF3887 domain-containing protein</fullName>
    </recommendedName>
</protein>
<organism evidence="3 4">
    <name type="scientific">Asanoa hainanensis</name>
    <dbReference type="NCBI Taxonomy" id="560556"/>
    <lineage>
        <taxon>Bacteria</taxon>
        <taxon>Bacillati</taxon>
        <taxon>Actinomycetota</taxon>
        <taxon>Actinomycetes</taxon>
        <taxon>Micromonosporales</taxon>
        <taxon>Micromonosporaceae</taxon>
        <taxon>Asanoa</taxon>
    </lineage>
</organism>
<keyword evidence="4" id="KW-1185">Reference proteome</keyword>
<evidence type="ECO:0000313" key="3">
    <source>
        <dbReference type="EMBL" id="SNT39690.1"/>
    </source>
</evidence>
<dbReference type="AlphaFoldDB" id="A0A239MAZ1"/>
<keyword evidence="2" id="KW-0812">Transmembrane</keyword>
<feature type="region of interest" description="Disordered" evidence="1">
    <location>
        <begin position="1"/>
        <end position="54"/>
    </location>
</feature>
<dbReference type="Proteomes" id="UP000198362">
    <property type="component" value="Unassembled WGS sequence"/>
</dbReference>
<evidence type="ECO:0000256" key="2">
    <source>
        <dbReference type="SAM" id="Phobius"/>
    </source>
</evidence>
<evidence type="ECO:0000313" key="4">
    <source>
        <dbReference type="Proteomes" id="UP000198362"/>
    </source>
</evidence>
<accession>A0A239MAZ1</accession>
<keyword evidence="2" id="KW-0472">Membrane</keyword>
<sequence length="198" mass="20236">MNPTPGPPEIPPGPPSAYPTSPALPPSSPVPAAQLAEPPVPPQGPGVVPPFAAPPTEGRTKRLWWGLGAAGAFAVLCCGGGVASLAGLTVVGVRAIEEQARVVVTDYVEALQHAEYGQAYALLCDAQQRAQSPSDFAATESLAPRIDRFQVQSIKTGTTDGIIVPVNVTYSTGSSSTLSFTMAQDRGTGGLEVCGVTD</sequence>
<name>A0A239MAZ1_9ACTN</name>
<proteinExistence type="predicted"/>
<evidence type="ECO:0008006" key="5">
    <source>
        <dbReference type="Google" id="ProtNLM"/>
    </source>
</evidence>
<feature type="compositionally biased region" description="Pro residues" evidence="1">
    <location>
        <begin position="1"/>
        <end position="29"/>
    </location>
</feature>
<gene>
    <name evidence="3" type="ORF">SAMN05421812_105285</name>
</gene>
<reference evidence="3 4" key="1">
    <citation type="submission" date="2017-06" db="EMBL/GenBank/DDBJ databases">
        <authorList>
            <person name="Kim H.J."/>
            <person name="Triplett B.A."/>
        </authorList>
    </citation>
    <scope>NUCLEOTIDE SEQUENCE [LARGE SCALE GENOMIC DNA]</scope>
    <source>
        <strain evidence="3 4">CGMCC 4.5593</strain>
    </source>
</reference>
<feature type="transmembrane region" description="Helical" evidence="2">
    <location>
        <begin position="63"/>
        <end position="91"/>
    </location>
</feature>
<dbReference type="RefSeq" id="WP_245870863.1">
    <property type="nucleotide sequence ID" value="NZ_FZPH01000005.1"/>
</dbReference>
<feature type="compositionally biased region" description="Pro residues" evidence="1">
    <location>
        <begin position="38"/>
        <end position="53"/>
    </location>
</feature>
<evidence type="ECO:0000256" key="1">
    <source>
        <dbReference type="SAM" id="MobiDB-lite"/>
    </source>
</evidence>
<keyword evidence="2" id="KW-1133">Transmembrane helix</keyword>
<dbReference type="EMBL" id="FZPH01000005">
    <property type="protein sequence ID" value="SNT39690.1"/>
    <property type="molecule type" value="Genomic_DNA"/>
</dbReference>